<sequence length="483" mass="53803">MYHDSGNRVSTQMKNLLIFSIAALILQSCASSKNSTTQITDPKAPKEAYSYNGKQVEKYLSTISVPFEISMTDVEKQINNNVKELIFEDNSMDDNNFDNFMCRVTKKQNISVTAENQSFVFNVPLKIWVKVGYKVMGISIPAQELNFEMNVKFGSQFSISPNWEANVKSYPIGYEWVKKPTIRLAGVDIPVGVLVEKALNSKQDAILKSLDEAVRKNVEIKKYVIQAWNTASQPYLLSEKYRTWLKVTPVDLVMTPITTVNNKVKATIGIHAYTETITGGKPVVQNVSAIPDLKPVPSVPEDFQVAIISDISLTEATKLTADTLVGQKFSFKEGKYNVEVTGVDIYGNQDKMIIKAGLKGSLNGNIYYKGIPAYNPANKTVYLENFDYDLETKNILIRTANWILQGKLGRNMKEALTFQMGGQIDEIKKQIQANLSNNKVAKGIVLNGKIEELSPDKVYLTPNSIIAVILAKGKLNLQVDGLD</sequence>
<keyword evidence="2" id="KW-1185">Reference proteome</keyword>
<dbReference type="Proteomes" id="UP000199306">
    <property type="component" value="Unassembled WGS sequence"/>
</dbReference>
<evidence type="ECO:0008006" key="3">
    <source>
        <dbReference type="Google" id="ProtNLM"/>
    </source>
</evidence>
<evidence type="ECO:0000313" key="1">
    <source>
        <dbReference type="EMBL" id="SFP73244.1"/>
    </source>
</evidence>
<evidence type="ECO:0000313" key="2">
    <source>
        <dbReference type="Proteomes" id="UP000199306"/>
    </source>
</evidence>
<dbReference type="STRING" id="1079859.SAMN04515674_105166"/>
<name>A0A1I5SR22_9BACT</name>
<dbReference type="AlphaFoldDB" id="A0A1I5SR22"/>
<accession>A0A1I5SR22</accession>
<dbReference type="OrthoDB" id="617059at2"/>
<dbReference type="Pfam" id="PF14356">
    <property type="entry name" value="DUF4403"/>
    <property type="match status" value="1"/>
</dbReference>
<reference evidence="1 2" key="1">
    <citation type="submission" date="2016-10" db="EMBL/GenBank/DDBJ databases">
        <authorList>
            <person name="de Groot N.N."/>
        </authorList>
    </citation>
    <scope>NUCLEOTIDE SEQUENCE [LARGE SCALE GENOMIC DNA]</scope>
    <source>
        <strain evidence="2">E92,LMG 26720,CCM 7988</strain>
    </source>
</reference>
<proteinExistence type="predicted"/>
<organism evidence="1 2">
    <name type="scientific">Pseudarcicella hirudinis</name>
    <dbReference type="NCBI Taxonomy" id="1079859"/>
    <lineage>
        <taxon>Bacteria</taxon>
        <taxon>Pseudomonadati</taxon>
        <taxon>Bacteroidota</taxon>
        <taxon>Cytophagia</taxon>
        <taxon>Cytophagales</taxon>
        <taxon>Flectobacillaceae</taxon>
        <taxon>Pseudarcicella</taxon>
    </lineage>
</organism>
<dbReference type="EMBL" id="FOXH01000005">
    <property type="protein sequence ID" value="SFP73244.1"/>
    <property type="molecule type" value="Genomic_DNA"/>
</dbReference>
<protein>
    <recommendedName>
        <fullName evidence="3">DUF4403 family protein</fullName>
    </recommendedName>
</protein>
<gene>
    <name evidence="1" type="ORF">SAMN04515674_105166</name>
</gene>
<dbReference type="InterPro" id="IPR025515">
    <property type="entry name" value="DUF4403"/>
</dbReference>